<sequence>MSYRVRTQAYTGPFDLLLQLVSRQKVTIGSISISEVANQYLEEVERMADLDLDVASDFVLVASTLLDIKAASLVPADAVSRRRGAPADEEDDELEGLSPDEAREVLIARLIAYKQFRGAASALGARAEAEGRMHPRTVGPDPEFLGLMPDYLEGITLRSLAVICADIDSRRETFLLEAEHVAPRRLPVALTVAAVDRLVRGRGRVSFTELLDGQDDPENVVANFLAILDLYKRGMVDVRQEELFGEIEVEHVEGAPAYELDESVLAELAEDYGDGTTPGAGEPAGEKGDRGAAPADTADESER</sequence>
<evidence type="ECO:0000256" key="2">
    <source>
        <dbReference type="ARBA" id="ARBA00044777"/>
    </source>
</evidence>
<evidence type="ECO:0000313" key="5">
    <source>
        <dbReference type="Proteomes" id="UP000712527"/>
    </source>
</evidence>
<dbReference type="Proteomes" id="UP000712527">
    <property type="component" value="Unassembled WGS sequence"/>
</dbReference>
<dbReference type="PANTHER" id="PTHR33969">
    <property type="entry name" value="SEGREGATION AND CONDENSATION PROTEIN A"/>
    <property type="match status" value="1"/>
</dbReference>
<dbReference type="Pfam" id="PF02616">
    <property type="entry name" value="SMC_ScpA"/>
    <property type="match status" value="1"/>
</dbReference>
<evidence type="ECO:0000313" key="4">
    <source>
        <dbReference type="EMBL" id="MBM6774139.1"/>
    </source>
</evidence>
<keyword evidence="1" id="KW-0159">Chromosome partition</keyword>
<gene>
    <name evidence="4" type="ORF">H9X80_01025</name>
</gene>
<dbReference type="InterPro" id="IPR023093">
    <property type="entry name" value="ScpA-like_C"/>
</dbReference>
<dbReference type="InterPro" id="IPR003768">
    <property type="entry name" value="ScpA"/>
</dbReference>
<reference evidence="4 5" key="1">
    <citation type="journal article" date="2021" name="Sci. Rep.">
        <title>The distribution of antibiotic resistance genes in chicken gut microbiota commensals.</title>
        <authorList>
            <person name="Juricova H."/>
            <person name="Matiasovicova J."/>
            <person name="Kubasova T."/>
            <person name="Cejkova D."/>
            <person name="Rychlik I."/>
        </authorList>
    </citation>
    <scope>NUCLEOTIDE SEQUENCE [LARGE SCALE GENOMIC DNA]</scope>
    <source>
        <strain evidence="4 5">An794</strain>
    </source>
</reference>
<evidence type="ECO:0000256" key="3">
    <source>
        <dbReference type="SAM" id="MobiDB-lite"/>
    </source>
</evidence>
<name>A0ABS2F0T3_9ACTN</name>
<dbReference type="PANTHER" id="PTHR33969:SF2">
    <property type="entry name" value="SEGREGATION AND CONDENSATION PROTEIN A"/>
    <property type="match status" value="1"/>
</dbReference>
<dbReference type="EMBL" id="JACSNQ010000001">
    <property type="protein sequence ID" value="MBM6774139.1"/>
    <property type="molecule type" value="Genomic_DNA"/>
</dbReference>
<comment type="caution">
    <text evidence="4">The sequence shown here is derived from an EMBL/GenBank/DDBJ whole genome shotgun (WGS) entry which is preliminary data.</text>
</comment>
<proteinExistence type="predicted"/>
<keyword evidence="5" id="KW-1185">Reference proteome</keyword>
<evidence type="ECO:0000256" key="1">
    <source>
        <dbReference type="ARBA" id="ARBA00022829"/>
    </source>
</evidence>
<dbReference type="Gene3D" id="1.10.10.580">
    <property type="entry name" value="Structural maintenance of chromosome 1. Chain E"/>
    <property type="match status" value="1"/>
</dbReference>
<protein>
    <recommendedName>
        <fullName evidence="2">Segregation and condensation protein A</fullName>
    </recommendedName>
</protein>
<dbReference type="RefSeq" id="WP_204792486.1">
    <property type="nucleotide sequence ID" value="NZ_JACSNQ010000001.1"/>
</dbReference>
<organism evidence="4 5">
    <name type="scientific">Olsenella profusa</name>
    <dbReference type="NCBI Taxonomy" id="138595"/>
    <lineage>
        <taxon>Bacteria</taxon>
        <taxon>Bacillati</taxon>
        <taxon>Actinomycetota</taxon>
        <taxon>Coriobacteriia</taxon>
        <taxon>Coriobacteriales</taxon>
        <taxon>Atopobiaceae</taxon>
        <taxon>Olsenella</taxon>
    </lineage>
</organism>
<feature type="region of interest" description="Disordered" evidence="3">
    <location>
        <begin position="268"/>
        <end position="303"/>
    </location>
</feature>
<dbReference type="Gene3D" id="6.10.250.2410">
    <property type="match status" value="1"/>
</dbReference>
<accession>A0ABS2F0T3</accession>